<evidence type="ECO:0000313" key="2">
    <source>
        <dbReference type="Proteomes" id="UP000076858"/>
    </source>
</evidence>
<sequence length="67" mass="7722">MSHVQHGAFSREPYTHGHDSIATGRCGRYNCGFPEENGTSKWADVFLISYWFRREGLVRNSRAIEMT</sequence>
<dbReference type="AlphaFoldDB" id="A0A0P5B5C3"/>
<dbReference type="EMBL" id="LRGB01001574">
    <property type="protein sequence ID" value="KZS11637.1"/>
    <property type="molecule type" value="Genomic_DNA"/>
</dbReference>
<comment type="caution">
    <text evidence="1">The sequence shown here is derived from an EMBL/GenBank/DDBJ whole genome shotgun (WGS) entry which is preliminary data.</text>
</comment>
<organism evidence="1 2">
    <name type="scientific">Daphnia magna</name>
    <dbReference type="NCBI Taxonomy" id="35525"/>
    <lineage>
        <taxon>Eukaryota</taxon>
        <taxon>Metazoa</taxon>
        <taxon>Ecdysozoa</taxon>
        <taxon>Arthropoda</taxon>
        <taxon>Crustacea</taxon>
        <taxon>Branchiopoda</taxon>
        <taxon>Diplostraca</taxon>
        <taxon>Cladocera</taxon>
        <taxon>Anomopoda</taxon>
        <taxon>Daphniidae</taxon>
        <taxon>Daphnia</taxon>
    </lineage>
</organism>
<evidence type="ECO:0000313" key="1">
    <source>
        <dbReference type="EMBL" id="KZS11637.1"/>
    </source>
</evidence>
<name>A0A0P5B5C3_9CRUS</name>
<proteinExistence type="predicted"/>
<accession>A0A0P5B5C3</accession>
<dbReference type="Proteomes" id="UP000076858">
    <property type="component" value="Unassembled WGS sequence"/>
</dbReference>
<protein>
    <submittedName>
        <fullName evidence="1">Uncharacterized protein</fullName>
    </submittedName>
</protein>
<reference evidence="1 2" key="1">
    <citation type="submission" date="2016-03" db="EMBL/GenBank/DDBJ databases">
        <title>EvidentialGene: Evidence-directed Construction of Genes on Genomes.</title>
        <authorList>
            <person name="Gilbert D.G."/>
            <person name="Choi J.-H."/>
            <person name="Mockaitis K."/>
            <person name="Colbourne J."/>
            <person name="Pfrender M."/>
        </authorList>
    </citation>
    <scope>NUCLEOTIDE SEQUENCE [LARGE SCALE GENOMIC DNA]</scope>
    <source>
        <strain evidence="1 2">Xinb3</strain>
        <tissue evidence="1">Complete organism</tissue>
    </source>
</reference>
<keyword evidence="2" id="KW-1185">Reference proteome</keyword>
<gene>
    <name evidence="1" type="ORF">APZ42_023566</name>
</gene>